<protein>
    <recommendedName>
        <fullName evidence="2">DUF5977 domain-containing protein</fullName>
    </recommendedName>
</protein>
<dbReference type="Proteomes" id="UP000662618">
    <property type="component" value="Unassembled WGS sequence"/>
</dbReference>
<name>A0A9N8QSF7_9FLAO</name>
<organism evidence="3 4">
    <name type="scientific">Chryseobacterium aquaeductus</name>
    <dbReference type="NCBI Taxonomy" id="2675056"/>
    <lineage>
        <taxon>Bacteria</taxon>
        <taxon>Pseudomonadati</taxon>
        <taxon>Bacteroidota</taxon>
        <taxon>Flavobacteriia</taxon>
        <taxon>Flavobacteriales</taxon>
        <taxon>Weeksellaceae</taxon>
        <taxon>Chryseobacterium group</taxon>
        <taxon>Chryseobacterium</taxon>
    </lineage>
</organism>
<dbReference type="AlphaFoldDB" id="A0A9N8QSF7"/>
<reference evidence="3" key="1">
    <citation type="submission" date="2020-12" db="EMBL/GenBank/DDBJ databases">
        <authorList>
            <person name="Rodrigo-Torres L."/>
            <person name="Arahal R. D."/>
            <person name="Lucena T."/>
        </authorList>
    </citation>
    <scope>NUCLEOTIDE SEQUENCE</scope>
    <source>
        <strain evidence="3">CECT 9390</strain>
    </source>
</reference>
<dbReference type="PANTHER" id="PTHR32305:SF15">
    <property type="entry name" value="PROTEIN RHSA-RELATED"/>
    <property type="match status" value="1"/>
</dbReference>
<feature type="domain" description="DUF5977" evidence="2">
    <location>
        <begin position="1024"/>
        <end position="1083"/>
    </location>
</feature>
<dbReference type="InterPro" id="IPR046020">
    <property type="entry name" value="DUF5977"/>
</dbReference>
<proteinExistence type="predicted"/>
<keyword evidence="4" id="KW-1185">Reference proteome</keyword>
<dbReference type="PANTHER" id="PTHR32305">
    <property type="match status" value="1"/>
</dbReference>
<dbReference type="Pfam" id="PF19404">
    <property type="entry name" value="DUF5977"/>
    <property type="match status" value="1"/>
</dbReference>
<feature type="chain" id="PRO_5040492169" description="DUF5977 domain-containing protein" evidence="1">
    <location>
        <begin position="21"/>
        <end position="1192"/>
    </location>
</feature>
<feature type="signal peptide" evidence="1">
    <location>
        <begin position="1"/>
        <end position="20"/>
    </location>
</feature>
<dbReference type="RefSeq" id="WP_162088021.1">
    <property type="nucleotide sequence ID" value="NZ_CAJIMS010000001.1"/>
</dbReference>
<sequence>MKKNKFFGILCAFLFGVINAQVEPRDVKSPNATSFERYGKYNVSLSNGTVDVNIPIHQVQLQNGVIDLRLNYDTSGLKISQPSGSTGMNWSLQMPGVITRQVNGYPDESKVKLSNGTLIGNHFYYPGELNYPNIETQAGLQNFHATRSLSTSNDLQPDVFTFNFLGKTGKFFLGQDGTWKVQSEDNLKIIIKQEDFFKPFNYTPPINGTIITPHDPISIGKILITDDIGNQYVFGADSNSIEFNTSNFYQQGKILSTAWYLNEMRDKLGNILFTCSYNRGKPIANFYNNVNIPIYIYQMLSGTLISPVYLSKINTKNEEILFDYSDRNDLTYANDSNLANKFLMLPTNNNTTSLDSNWPQKLYHLYTNFNQSSTGQLPFGVYSSWLETSKLLVWNKLDKITIKTNLIKNKEISFEYVNQPTERLFLTKVKFSNNSYGQTSEYDYKFKYNNGNDTEYMFDGTLPKYLWLGANIFDSYTSYTEPSAHCYIDCGTNNTDNLAKKGSLFKVIYPTGGFTYFNFEQNSFSKYLQLATSDFYIQTSSNRKTGGLRIKKIVNFSDMSSLKRETISYKYLLNDEHNSSGILSVDANFASGSNGLPYYADLYSSINGVKFTYYGPPISYSRVLEEKEGENGTQKTEYQFSNYDTSPLYNDKAYIVRLNIGVTPNYNTKYIDRSFLRGKLLEKKIYNSNNLLLDYTSYLYNFNNLEDRYVRSFKFGEVPSELTKIYYGDIFLEKEIKREYFNGKEFKTETTYNKTDYPYQNSGTPIYNGSQRTNFTSTLLPDGNTLKSETEYQFNCASGNCFDEVFSLPKKIKNFNNNLLLSQDEITYKTLNANPKSLVVDEAKKTYFNNAAQSSKLKFTRYDSYGNVIEYQKENGNYVSVIMDSKGSKPLAKIEGIQYDGLASYLPNIQKPYISNSSDALTNQADPVAYANAKDIELRGYVAGMRNNLSNAMVTSYTYDSYDRLKTVTAPNQSVEFYQYDGLGRLLNIKDMEGRILREYSYNYSANTSTTYPFFLEKECNDVKKVMLVKNNCANGLTGDTYVYTVPNNTYCSYINSTDINDQVNADILANGQNEANANGNCIVMNEFGLTPLSTIQLHTSSLYLNNNSVSGYFVFKPIVTMNSHIETYIARVPDNMKPSAERYYSYHQLSTGIDRYWTFVIKTNGYIFVSMNGTPLSSGESISISNFQYQK</sequence>
<evidence type="ECO:0000313" key="4">
    <source>
        <dbReference type="Proteomes" id="UP000662618"/>
    </source>
</evidence>
<dbReference type="InterPro" id="IPR050708">
    <property type="entry name" value="T6SS_VgrG/RHS"/>
</dbReference>
<evidence type="ECO:0000259" key="2">
    <source>
        <dbReference type="Pfam" id="PF19404"/>
    </source>
</evidence>
<comment type="caution">
    <text evidence="3">The sequence shown here is derived from an EMBL/GenBank/DDBJ whole genome shotgun (WGS) entry which is preliminary data.</text>
</comment>
<keyword evidence="1" id="KW-0732">Signal</keyword>
<gene>
    <name evidence="3" type="ORF">CHRY9390_01638</name>
</gene>
<accession>A0A9N8QSF7</accession>
<dbReference type="EMBL" id="CAJIMS010000001">
    <property type="protein sequence ID" value="CAD7807304.1"/>
    <property type="molecule type" value="Genomic_DNA"/>
</dbReference>
<evidence type="ECO:0000256" key="1">
    <source>
        <dbReference type="SAM" id="SignalP"/>
    </source>
</evidence>
<evidence type="ECO:0000313" key="3">
    <source>
        <dbReference type="EMBL" id="CAD7807304.1"/>
    </source>
</evidence>
<dbReference type="Gene3D" id="2.180.10.10">
    <property type="entry name" value="RHS repeat-associated core"/>
    <property type="match status" value="1"/>
</dbReference>